<keyword evidence="6" id="KW-0249">Electron transport</keyword>
<dbReference type="FunFam" id="3.30.70.330:FF:000083">
    <property type="entry name" value="Putative ecto-NOX disulfide-thiol exchanger 1"/>
    <property type="match status" value="1"/>
</dbReference>
<keyword evidence="8" id="KW-0186">Copper</keyword>
<dbReference type="GO" id="GO:0003756">
    <property type="term" value="F:protein disulfide isomerase activity"/>
    <property type="evidence" value="ECO:0007669"/>
    <property type="project" value="TreeGrafter"/>
</dbReference>
<comment type="caution">
    <text evidence="17">The sequence shown here is derived from an EMBL/GenBank/DDBJ whole genome shotgun (WGS) entry which is preliminary data.</text>
</comment>
<evidence type="ECO:0000256" key="1">
    <source>
        <dbReference type="ARBA" id="ARBA00004236"/>
    </source>
</evidence>
<reference evidence="17 18" key="1">
    <citation type="submission" date="2019-08" db="EMBL/GenBank/DDBJ databases">
        <title>A chromosome-level genome assembly, high-density linkage maps, and genome scans reveal the genomic architecture of hybrid incompatibilities underlying speciation via character displacement in darters (Percidae: Etheostominae).</title>
        <authorList>
            <person name="Moran R.L."/>
            <person name="Catchen J.M."/>
            <person name="Fuller R.C."/>
        </authorList>
    </citation>
    <scope>NUCLEOTIDE SEQUENCE [LARGE SCALE GENOMIC DNA]</scope>
    <source>
        <strain evidence="17">EspeVRDwgs_2016</strain>
        <tissue evidence="17">Muscle</tissue>
    </source>
</reference>
<evidence type="ECO:0000256" key="11">
    <source>
        <dbReference type="ARBA" id="ARBA00023108"/>
    </source>
</evidence>
<dbReference type="GO" id="GO:0003954">
    <property type="term" value="F:NADH dehydrogenase activity"/>
    <property type="evidence" value="ECO:0007669"/>
    <property type="project" value="TreeGrafter"/>
</dbReference>
<dbReference type="InterPro" id="IPR035979">
    <property type="entry name" value="RBD_domain_sf"/>
</dbReference>
<keyword evidence="7" id="KW-0560">Oxidoreductase</keyword>
<keyword evidence="4" id="KW-1003">Cell membrane</keyword>
<evidence type="ECO:0000256" key="4">
    <source>
        <dbReference type="ARBA" id="ARBA00022475"/>
    </source>
</evidence>
<dbReference type="InterPro" id="IPR012677">
    <property type="entry name" value="Nucleotide-bd_a/b_plait_sf"/>
</dbReference>
<dbReference type="AlphaFoldDB" id="A0A5J5DQ52"/>
<dbReference type="PANTHER" id="PTHR16001">
    <property type="entry name" value="ECTO-NOX DISULFIDE-THIOL EXCHANGER"/>
    <property type="match status" value="1"/>
</dbReference>
<dbReference type="Gene3D" id="3.30.70.330">
    <property type="match status" value="1"/>
</dbReference>
<dbReference type="InterPro" id="IPR056611">
    <property type="entry name" value="ENOX1/2_dom"/>
</dbReference>
<evidence type="ECO:0000256" key="9">
    <source>
        <dbReference type="ARBA" id="ARBA00023027"/>
    </source>
</evidence>
<proteinExistence type="inferred from homology"/>
<dbReference type="SMART" id="SM00360">
    <property type="entry name" value="RRM"/>
    <property type="match status" value="1"/>
</dbReference>
<evidence type="ECO:0000259" key="16">
    <source>
        <dbReference type="PROSITE" id="PS50102"/>
    </source>
</evidence>
<keyword evidence="5" id="KW-0964">Secreted</keyword>
<gene>
    <name evidence="17" type="ORF">FQN60_012535</name>
</gene>
<accession>A0A5J5DQ52</accession>
<evidence type="ECO:0000313" key="18">
    <source>
        <dbReference type="Proteomes" id="UP000327493"/>
    </source>
</evidence>
<dbReference type="InterPro" id="IPR000504">
    <property type="entry name" value="RRM_dom"/>
</dbReference>
<organism evidence="17 18">
    <name type="scientific">Etheostoma spectabile</name>
    <name type="common">orangethroat darter</name>
    <dbReference type="NCBI Taxonomy" id="54343"/>
    <lineage>
        <taxon>Eukaryota</taxon>
        <taxon>Metazoa</taxon>
        <taxon>Chordata</taxon>
        <taxon>Craniata</taxon>
        <taxon>Vertebrata</taxon>
        <taxon>Euteleostomi</taxon>
        <taxon>Actinopterygii</taxon>
        <taxon>Neopterygii</taxon>
        <taxon>Teleostei</taxon>
        <taxon>Neoteleostei</taxon>
        <taxon>Acanthomorphata</taxon>
        <taxon>Eupercaria</taxon>
        <taxon>Perciformes</taxon>
        <taxon>Percoidei</taxon>
        <taxon>Percidae</taxon>
        <taxon>Etheostomatinae</taxon>
        <taxon>Etheostoma</taxon>
    </lineage>
</organism>
<evidence type="ECO:0000256" key="14">
    <source>
        <dbReference type="PROSITE-ProRule" id="PRU00176"/>
    </source>
</evidence>
<keyword evidence="18" id="KW-1185">Reference proteome</keyword>
<evidence type="ECO:0000256" key="8">
    <source>
        <dbReference type="ARBA" id="ARBA00023008"/>
    </source>
</evidence>
<evidence type="ECO:0000256" key="15">
    <source>
        <dbReference type="SAM" id="MobiDB-lite"/>
    </source>
</evidence>
<dbReference type="GO" id="GO:0003723">
    <property type="term" value="F:RNA binding"/>
    <property type="evidence" value="ECO:0007669"/>
    <property type="project" value="UniProtKB-UniRule"/>
</dbReference>
<keyword evidence="10" id="KW-0175">Coiled coil</keyword>
<sequence length="519" mass="58857">MTPLVGGLSLVPPPHVPPDMPLIKEIIHCKSCTLFPQNPNLPPPSTRERPPGCKTVFVGGLPENATEEIIKEVFEQCGEIVALRKSKKNFCHIRFSEEFMVDKSLYLSGYRMRIGSSSEKKDSGRIHVDFAQARDDLYEWECKQRSFAREERHRRRVHEARLRPPSPPPIVHFSEHESAMLAEKLKEDQSFSQATAVLSSWIERGEVTRRTANLFYSLIQSANGHVRRLLGEKAQHEEDMERARDTFRDALLAILTQNAHSEEIMGFRREEEMEMSDEDDENPCKRIRTEENGVCLTEENESLRLQLDAYRSEVELLRAEPGRRPDDDLTLTHVHTLTPTHVHVPTLTPTHVHTLTHGAEAQVQLLHQNMHNMQQSVPCLLVSNGTPEDIVPQTPAGTCLITVTTDAAGDKQPDESVWLLPWRREDNKKKKKKTRTFRWCDRGAEASGRSPDAEHKNAKKNNAGAQGVQAARTVSTSWKRRYDVISQESEVQSSCLHEGVCKQHSGSRAVPPVVLSRVE</sequence>
<evidence type="ECO:0000256" key="3">
    <source>
        <dbReference type="ARBA" id="ARBA00022448"/>
    </source>
</evidence>
<dbReference type="InterPro" id="IPR038876">
    <property type="entry name" value="ENOX"/>
</dbReference>
<name>A0A5J5DQ52_9PERO</name>
<evidence type="ECO:0000256" key="2">
    <source>
        <dbReference type="ARBA" id="ARBA00004239"/>
    </source>
</evidence>
<feature type="domain" description="RRM" evidence="16">
    <location>
        <begin position="54"/>
        <end position="133"/>
    </location>
</feature>
<dbReference type="GO" id="GO:0009897">
    <property type="term" value="C:external side of plasma membrane"/>
    <property type="evidence" value="ECO:0007669"/>
    <property type="project" value="InterPro"/>
</dbReference>
<dbReference type="Pfam" id="PF23267">
    <property type="entry name" value="ENOX1"/>
    <property type="match status" value="1"/>
</dbReference>
<evidence type="ECO:0000256" key="10">
    <source>
        <dbReference type="ARBA" id="ARBA00023054"/>
    </source>
</evidence>
<evidence type="ECO:0000256" key="7">
    <source>
        <dbReference type="ARBA" id="ARBA00023002"/>
    </source>
</evidence>
<dbReference type="GO" id="GO:0005576">
    <property type="term" value="C:extracellular region"/>
    <property type="evidence" value="ECO:0007669"/>
    <property type="project" value="UniProtKB-SubCell"/>
</dbReference>
<dbReference type="EMBL" id="VOFY01000002">
    <property type="protein sequence ID" value="KAA8595400.1"/>
    <property type="molecule type" value="Genomic_DNA"/>
</dbReference>
<keyword evidence="3" id="KW-0813">Transport</keyword>
<dbReference type="SUPFAM" id="SSF54928">
    <property type="entry name" value="RNA-binding domain, RBD"/>
    <property type="match status" value="1"/>
</dbReference>
<keyword evidence="14" id="KW-0694">RNA-binding</keyword>
<dbReference type="PANTHER" id="PTHR16001:SF6">
    <property type="entry name" value="ECTO-NOX DISULFIDE-THIOL EXCHANGER 1"/>
    <property type="match status" value="1"/>
</dbReference>
<keyword evidence="11" id="KW-0090">Biological rhythms</keyword>
<dbReference type="PROSITE" id="PS50102">
    <property type="entry name" value="RRM"/>
    <property type="match status" value="1"/>
</dbReference>
<keyword evidence="9" id="KW-0520">NAD</keyword>
<evidence type="ECO:0000256" key="13">
    <source>
        <dbReference type="ARBA" id="ARBA00061134"/>
    </source>
</evidence>
<comment type="similarity">
    <text evidence="13">Belongs to the ENOX family.</text>
</comment>
<dbReference type="GO" id="GO:0007624">
    <property type="term" value="P:ultradian rhythm"/>
    <property type="evidence" value="ECO:0007669"/>
    <property type="project" value="InterPro"/>
</dbReference>
<keyword evidence="12" id="KW-0472">Membrane</keyword>
<dbReference type="Pfam" id="PF00076">
    <property type="entry name" value="RRM_1"/>
    <property type="match status" value="1"/>
</dbReference>
<dbReference type="Proteomes" id="UP000327493">
    <property type="component" value="Chromosome 2"/>
</dbReference>
<dbReference type="InterPro" id="IPR034140">
    <property type="entry name" value="ENOX_RRM"/>
</dbReference>
<evidence type="ECO:0000256" key="5">
    <source>
        <dbReference type="ARBA" id="ARBA00022525"/>
    </source>
</evidence>
<dbReference type="CDD" id="cd12228">
    <property type="entry name" value="RRM_ENOX"/>
    <property type="match status" value="1"/>
</dbReference>
<evidence type="ECO:0000256" key="12">
    <source>
        <dbReference type="ARBA" id="ARBA00023136"/>
    </source>
</evidence>
<comment type="subcellular location">
    <subcellularLocation>
        <location evidence="1">Cell membrane</location>
    </subcellularLocation>
    <subcellularLocation>
        <location evidence="2">Secreted</location>
        <location evidence="2">Extracellular space</location>
    </subcellularLocation>
</comment>
<evidence type="ECO:0000256" key="6">
    <source>
        <dbReference type="ARBA" id="ARBA00022982"/>
    </source>
</evidence>
<protein>
    <recommendedName>
        <fullName evidence="16">RRM domain-containing protein</fullName>
    </recommendedName>
</protein>
<feature type="region of interest" description="Disordered" evidence="15">
    <location>
        <begin position="442"/>
        <end position="472"/>
    </location>
</feature>
<evidence type="ECO:0000313" key="17">
    <source>
        <dbReference type="EMBL" id="KAA8595400.1"/>
    </source>
</evidence>